<name>E0TUZ4_BACSH</name>
<reference key="1">
    <citation type="submission" date="2010-08" db="EMBL/GenBank/DDBJ databases">
        <authorList>
            <person name="Zeigler D.R."/>
        </authorList>
    </citation>
    <scope>NUCLEOTIDE SEQUENCE</scope>
    <source>
        <strain>W23</strain>
    </source>
</reference>
<dbReference type="HOGENOM" id="CLU_2858463_0_0_9"/>
<evidence type="ECO:0000313" key="1">
    <source>
        <dbReference type="EMBL" id="ADM36812.1"/>
    </source>
</evidence>
<accession>E0TUZ4</accession>
<protein>
    <submittedName>
        <fullName evidence="1">Uncharacterized protein</fullName>
    </submittedName>
</protein>
<sequence>MDKTKPDEYDQKCLETLYQYIHSVMKNSFSVEWFTAWADEEDFELSAKRELTPLMNSPRRCSSF</sequence>
<proteinExistence type="predicted"/>
<dbReference type="KEGG" id="bss:BSUW23_03780"/>
<evidence type="ECO:0000313" key="2">
    <source>
        <dbReference type="Proteomes" id="UP000002233"/>
    </source>
</evidence>
<dbReference type="EMBL" id="CP002183">
    <property type="protein sequence ID" value="ADM36812.1"/>
    <property type="molecule type" value="Genomic_DNA"/>
</dbReference>
<gene>
    <name evidence="1" type="primary">yfmN</name>
    <name evidence="1" type="ordered locus">BSUW23_03780</name>
</gene>
<reference evidence="1 2" key="2">
    <citation type="journal article" date="2011" name="Microbiology">
        <title>The genome sequence of Bacillus subtilis subsp. spizizenii W23: insights into speciation within the B. subtilis complex and into the history of B. subtilis genetics.</title>
        <authorList>
            <person name="Zeigler D.R."/>
        </authorList>
    </citation>
    <scope>NUCLEOTIDE SEQUENCE [LARGE SCALE GENOMIC DNA]</scope>
    <source>
        <strain evidence="2">ATCC 23059 / NRRL B-14472 / W23</strain>
    </source>
</reference>
<dbReference type="AlphaFoldDB" id="E0TUZ4"/>
<dbReference type="Proteomes" id="UP000002233">
    <property type="component" value="Chromosome"/>
</dbReference>
<organism evidence="1 2">
    <name type="scientific">Bacillus spizizenii (strain ATCC 23059 / NRRL B-14472 / W23)</name>
    <name type="common">Bacillus subtilis subsp. spizizenii</name>
    <dbReference type="NCBI Taxonomy" id="655816"/>
    <lineage>
        <taxon>Bacteria</taxon>
        <taxon>Bacillati</taxon>
        <taxon>Bacillota</taxon>
        <taxon>Bacilli</taxon>
        <taxon>Bacillales</taxon>
        <taxon>Bacillaceae</taxon>
        <taxon>Bacillus</taxon>
    </lineage>
</organism>